<keyword evidence="7" id="KW-1185">Reference proteome</keyword>
<dbReference type="Proteomes" id="UP000481517">
    <property type="component" value="Unassembled WGS sequence"/>
</dbReference>
<evidence type="ECO:0000313" key="7">
    <source>
        <dbReference type="Proteomes" id="UP000481517"/>
    </source>
</evidence>
<keyword evidence="6" id="KW-0966">Cell projection</keyword>
<gene>
    <name evidence="6" type="primary">fliT</name>
    <name evidence="6" type="ORF">PSI9734_01479</name>
</gene>
<evidence type="ECO:0000313" key="6">
    <source>
        <dbReference type="EMBL" id="CAB0151062.1"/>
    </source>
</evidence>
<keyword evidence="4" id="KW-0143">Chaperone</keyword>
<keyword evidence="6" id="KW-0282">Flagellum</keyword>
<dbReference type="AlphaFoldDB" id="A0A6S6WUV4"/>
<keyword evidence="6" id="KW-0969">Cilium</keyword>
<organism evidence="6 7">
    <name type="scientific">Pseudidiomarina piscicola</name>
    <dbReference type="NCBI Taxonomy" id="2614830"/>
    <lineage>
        <taxon>Bacteria</taxon>
        <taxon>Pseudomonadati</taxon>
        <taxon>Pseudomonadota</taxon>
        <taxon>Gammaproteobacteria</taxon>
        <taxon>Alteromonadales</taxon>
        <taxon>Idiomarinaceae</taxon>
        <taxon>Pseudidiomarina</taxon>
    </lineage>
</organism>
<dbReference type="RefSeq" id="WP_173920465.1">
    <property type="nucleotide sequence ID" value="NZ_CADCXY010000003.1"/>
</dbReference>
<dbReference type="Gene3D" id="1.20.58.380">
    <property type="entry name" value="Flagellar protein flit"/>
    <property type="match status" value="1"/>
</dbReference>
<name>A0A6S6WUV4_9GAMM</name>
<evidence type="ECO:0000256" key="1">
    <source>
        <dbReference type="ARBA" id="ARBA00004514"/>
    </source>
</evidence>
<keyword evidence="3" id="KW-1005">Bacterial flagellum biogenesis</keyword>
<comment type="subcellular location">
    <subcellularLocation>
        <location evidence="1">Cytoplasm</location>
        <location evidence="1">Cytosol</location>
    </subcellularLocation>
</comment>
<evidence type="ECO:0000256" key="2">
    <source>
        <dbReference type="ARBA" id="ARBA00022490"/>
    </source>
</evidence>
<protein>
    <recommendedName>
        <fullName evidence="5">Flagellar protein FliT</fullName>
    </recommendedName>
</protein>
<evidence type="ECO:0000256" key="5">
    <source>
        <dbReference type="ARBA" id="ARBA00093797"/>
    </source>
</evidence>
<dbReference type="GO" id="GO:0044781">
    <property type="term" value="P:bacterial-type flagellum organization"/>
    <property type="evidence" value="ECO:0007669"/>
    <property type="project" value="UniProtKB-KW"/>
</dbReference>
<dbReference type="Pfam" id="PF05400">
    <property type="entry name" value="FliT"/>
    <property type="match status" value="1"/>
</dbReference>
<sequence length="100" mass="11892">MSYQTLLEHSNKMLASVRQGDWNSLIEYELDYICEVERLQSMEHEAPLDAAEQEQKRSLLEVIIDQDHEIKNHLLNYRKSLEKTILSMHNKQTLESSYRN</sequence>
<evidence type="ECO:0000256" key="4">
    <source>
        <dbReference type="ARBA" id="ARBA00023186"/>
    </source>
</evidence>
<accession>A0A6S6WUV4</accession>
<proteinExistence type="predicted"/>
<reference evidence="6 7" key="1">
    <citation type="submission" date="2020-02" db="EMBL/GenBank/DDBJ databases">
        <authorList>
            <person name="Rodrigo-Torres L."/>
            <person name="Arahal R. D."/>
            <person name="Lucena T."/>
        </authorList>
    </citation>
    <scope>NUCLEOTIDE SEQUENCE [LARGE SCALE GENOMIC DNA]</scope>
    <source>
        <strain evidence="6 7">CECT 9734</strain>
    </source>
</reference>
<keyword evidence="2" id="KW-0963">Cytoplasm</keyword>
<evidence type="ECO:0000256" key="3">
    <source>
        <dbReference type="ARBA" id="ARBA00022795"/>
    </source>
</evidence>
<dbReference type="EMBL" id="CADCXY010000003">
    <property type="protein sequence ID" value="CAB0151062.1"/>
    <property type="molecule type" value="Genomic_DNA"/>
</dbReference>
<dbReference type="InterPro" id="IPR008622">
    <property type="entry name" value="FliT"/>
</dbReference>